<dbReference type="RefSeq" id="WP_019439903.1">
    <property type="nucleotide sequence ID" value="NZ_ALOE01000005.1"/>
</dbReference>
<dbReference type="KEGG" id="mmaa:FR932_03495"/>
<feature type="transmembrane region" description="Helical" evidence="6">
    <location>
        <begin position="29"/>
        <end position="47"/>
    </location>
</feature>
<feature type="transmembrane region" description="Helical" evidence="6">
    <location>
        <begin position="426"/>
        <end position="445"/>
    </location>
</feature>
<dbReference type="OrthoDB" id="255482at2"/>
<dbReference type="InterPro" id="IPR018385">
    <property type="entry name" value="C4_dicarb_anaerob_car-like"/>
</dbReference>
<reference evidence="7 8" key="1">
    <citation type="submission" date="2019-09" db="EMBL/GenBank/DDBJ databases">
        <title>Hybrid Assembly of the complete Genome of the Deep-Sea Bacterium Moritella marina from long Nanopore and Illumina reads.</title>
        <authorList>
            <person name="Magin S."/>
            <person name="Georgoulis A."/>
            <person name="Papadimitriou K."/>
            <person name="Iliakis G."/>
            <person name="Vorgias C.E."/>
        </authorList>
    </citation>
    <scope>NUCLEOTIDE SEQUENCE [LARGE SCALE GENOMIC DNA]</scope>
    <source>
        <strain evidence="7 8">MP-1</strain>
    </source>
</reference>
<dbReference type="PANTHER" id="PTHR43652:SF2">
    <property type="entry name" value="BASIC AMINO ACID ANTIPORTER YFCC-RELATED"/>
    <property type="match status" value="1"/>
</dbReference>
<keyword evidence="2" id="KW-1003">Cell membrane</keyword>
<evidence type="ECO:0000256" key="3">
    <source>
        <dbReference type="ARBA" id="ARBA00022692"/>
    </source>
</evidence>
<keyword evidence="4 6" id="KW-1133">Transmembrane helix</keyword>
<evidence type="ECO:0000256" key="2">
    <source>
        <dbReference type="ARBA" id="ARBA00022475"/>
    </source>
</evidence>
<dbReference type="InterPro" id="IPR051679">
    <property type="entry name" value="DASS-Related_Transporters"/>
</dbReference>
<protein>
    <submittedName>
        <fullName evidence="7">YfcC family protein</fullName>
    </submittedName>
</protein>
<feature type="transmembrane region" description="Helical" evidence="6">
    <location>
        <begin position="292"/>
        <end position="312"/>
    </location>
</feature>
<dbReference type="EMBL" id="CP044399">
    <property type="protein sequence ID" value="QFI36953.1"/>
    <property type="molecule type" value="Genomic_DNA"/>
</dbReference>
<evidence type="ECO:0000313" key="8">
    <source>
        <dbReference type="Proteomes" id="UP000327424"/>
    </source>
</evidence>
<feature type="transmembrane region" description="Helical" evidence="6">
    <location>
        <begin position="130"/>
        <end position="148"/>
    </location>
</feature>
<evidence type="ECO:0000256" key="1">
    <source>
        <dbReference type="ARBA" id="ARBA00004651"/>
    </source>
</evidence>
<keyword evidence="8" id="KW-1185">Reference proteome</keyword>
<feature type="transmembrane region" description="Helical" evidence="6">
    <location>
        <begin position="178"/>
        <end position="201"/>
    </location>
</feature>
<organism evidence="7 8">
    <name type="scientific">Moritella marina ATCC 15381</name>
    <dbReference type="NCBI Taxonomy" id="1202962"/>
    <lineage>
        <taxon>Bacteria</taxon>
        <taxon>Pseudomonadati</taxon>
        <taxon>Pseudomonadota</taxon>
        <taxon>Gammaproteobacteria</taxon>
        <taxon>Alteromonadales</taxon>
        <taxon>Moritellaceae</taxon>
        <taxon>Moritella</taxon>
    </lineage>
</organism>
<dbReference type="GO" id="GO:0005886">
    <property type="term" value="C:plasma membrane"/>
    <property type="evidence" value="ECO:0007669"/>
    <property type="project" value="UniProtKB-SubCell"/>
</dbReference>
<evidence type="ECO:0000256" key="6">
    <source>
        <dbReference type="SAM" id="Phobius"/>
    </source>
</evidence>
<evidence type="ECO:0000313" key="7">
    <source>
        <dbReference type="EMBL" id="QFI36953.1"/>
    </source>
</evidence>
<comment type="subcellular location">
    <subcellularLocation>
        <location evidence="1">Cell membrane</location>
        <topology evidence="1">Multi-pass membrane protein</topology>
    </subcellularLocation>
</comment>
<feature type="transmembrane region" description="Helical" evidence="6">
    <location>
        <begin position="452"/>
        <end position="473"/>
    </location>
</feature>
<feature type="transmembrane region" description="Helical" evidence="6">
    <location>
        <begin position="154"/>
        <end position="171"/>
    </location>
</feature>
<feature type="transmembrane region" description="Helical" evidence="6">
    <location>
        <begin position="91"/>
        <end position="109"/>
    </location>
</feature>
<sequence length="478" mass="51687">MKEIILPQGNDSELKKELKKDLKQEVNHPFLSLVVMIIIAAFATYFVPAGEFTRIVVDGRTVIDPASYTLLENNPATIFSFFESFYKGFKAASGVMGVVFFVGGAFGVIKHMGLLDASVFALTDKLKDKGLVVIAPVVMIAIALNVTFTGMRELDVIFITLMIPICIRLGYDAMTALGVVLLASCAGFAAALANPFFTGIAHSIAELPLYSGMWYRAICAVFMLVTAMVFVLRYANKVKQDPSKSLLHGMNYQVEESGEIKALSFREKLGGITFLALFGFMIFGTLKMSFGFTEIAATFVAMAILPGLVGGLSPNQICESWTKGCADVMVAVLIIFFARSVLVVMEDAQIVDTIIHFLAGFISQSNKLLAAGSIYIAQSVINLFIPSGSGQAVITMPIIVPLADIAGITRQVAALASQLGDGISNYIYPTNGGLLAVLALAKVPYTKWVQFFLPLFLFWTVSMLIAVVIAQYIELGPF</sequence>
<dbReference type="PANTHER" id="PTHR43652">
    <property type="entry name" value="BASIC AMINO ACID ANTIPORTER YFCC-RELATED"/>
    <property type="match status" value="1"/>
</dbReference>
<feature type="transmembrane region" description="Helical" evidence="6">
    <location>
        <begin position="213"/>
        <end position="235"/>
    </location>
</feature>
<name>A0A5J6WG59_MORMI</name>
<proteinExistence type="predicted"/>
<evidence type="ECO:0000256" key="4">
    <source>
        <dbReference type="ARBA" id="ARBA00022989"/>
    </source>
</evidence>
<dbReference type="AlphaFoldDB" id="A0A5J6WG59"/>
<keyword evidence="5 6" id="KW-0472">Membrane</keyword>
<accession>A0A5J6WG59</accession>
<feature type="transmembrane region" description="Helical" evidence="6">
    <location>
        <begin position="324"/>
        <end position="345"/>
    </location>
</feature>
<gene>
    <name evidence="7" type="ORF">FR932_03495</name>
</gene>
<dbReference type="Proteomes" id="UP000327424">
    <property type="component" value="Chromosome"/>
</dbReference>
<dbReference type="Pfam" id="PF03606">
    <property type="entry name" value="DcuC"/>
    <property type="match status" value="1"/>
</dbReference>
<evidence type="ECO:0000256" key="5">
    <source>
        <dbReference type="ARBA" id="ARBA00023136"/>
    </source>
</evidence>
<keyword evidence="3 6" id="KW-0812">Transmembrane</keyword>
<feature type="transmembrane region" description="Helical" evidence="6">
    <location>
        <begin position="269"/>
        <end position="286"/>
    </location>
</feature>